<dbReference type="PANTHER" id="PTHR35446:SF2">
    <property type="entry name" value="CARBOXYMUCONOLACTONE DECARBOXYLASE-LIKE DOMAIN-CONTAINING PROTEIN"/>
    <property type="match status" value="1"/>
</dbReference>
<dbReference type="STRING" id="355243.SAMN03080615_00537"/>
<dbReference type="EMBL" id="FOGB01000001">
    <property type="protein sequence ID" value="SEQ12512.1"/>
    <property type="molecule type" value="Genomic_DNA"/>
</dbReference>
<dbReference type="AlphaFoldDB" id="A0A1H9DG80"/>
<dbReference type="GO" id="GO:0051920">
    <property type="term" value="F:peroxiredoxin activity"/>
    <property type="evidence" value="ECO:0007669"/>
    <property type="project" value="InterPro"/>
</dbReference>
<dbReference type="InterPro" id="IPR003779">
    <property type="entry name" value="CMD-like"/>
</dbReference>
<dbReference type="InterPro" id="IPR004675">
    <property type="entry name" value="AhpD_core"/>
</dbReference>
<dbReference type="Gene3D" id="1.20.1290.10">
    <property type="entry name" value="AhpD-like"/>
    <property type="match status" value="1"/>
</dbReference>
<reference evidence="3" key="1">
    <citation type="submission" date="2016-10" db="EMBL/GenBank/DDBJ databases">
        <authorList>
            <person name="Varghese N."/>
            <person name="Submissions S."/>
        </authorList>
    </citation>
    <scope>NUCLEOTIDE SEQUENCE [LARGE SCALE GENOMIC DNA]</scope>
    <source>
        <strain evidence="3">DSM 18887</strain>
    </source>
</reference>
<keyword evidence="3" id="KW-1185">Reference proteome</keyword>
<keyword evidence="2" id="KW-0575">Peroxidase</keyword>
<protein>
    <submittedName>
        <fullName evidence="2">Uncharacterized peroxidase-related enzyme</fullName>
    </submittedName>
</protein>
<organism evidence="2 3">
    <name type="scientific">Amphritea atlantica</name>
    <dbReference type="NCBI Taxonomy" id="355243"/>
    <lineage>
        <taxon>Bacteria</taxon>
        <taxon>Pseudomonadati</taxon>
        <taxon>Pseudomonadota</taxon>
        <taxon>Gammaproteobacteria</taxon>
        <taxon>Oceanospirillales</taxon>
        <taxon>Oceanospirillaceae</taxon>
        <taxon>Amphritea</taxon>
    </lineage>
</organism>
<dbReference type="RefSeq" id="WP_091353549.1">
    <property type="nucleotide sequence ID" value="NZ_AP025284.1"/>
</dbReference>
<dbReference type="InterPro" id="IPR010195">
    <property type="entry name" value="Uncharacterised_peroxidase-rel"/>
</dbReference>
<name>A0A1H9DG80_9GAMM</name>
<evidence type="ECO:0000259" key="1">
    <source>
        <dbReference type="Pfam" id="PF02627"/>
    </source>
</evidence>
<dbReference type="PANTHER" id="PTHR35446">
    <property type="entry name" value="SI:CH211-175M2.5"/>
    <property type="match status" value="1"/>
</dbReference>
<evidence type="ECO:0000313" key="2">
    <source>
        <dbReference type="EMBL" id="SEQ12512.1"/>
    </source>
</evidence>
<dbReference type="InterPro" id="IPR029032">
    <property type="entry name" value="AhpD-like"/>
</dbReference>
<dbReference type="OrthoDB" id="9808310at2"/>
<dbReference type="NCBIfam" id="TIGR01926">
    <property type="entry name" value="peroxid_rel"/>
    <property type="match status" value="1"/>
</dbReference>
<dbReference type="SUPFAM" id="SSF69118">
    <property type="entry name" value="AhpD-like"/>
    <property type="match status" value="1"/>
</dbReference>
<evidence type="ECO:0000313" key="3">
    <source>
        <dbReference type="Proteomes" id="UP000198749"/>
    </source>
</evidence>
<gene>
    <name evidence="2" type="ORF">SAMN03080615_00537</name>
</gene>
<dbReference type="Proteomes" id="UP000198749">
    <property type="component" value="Unassembled WGS sequence"/>
</dbReference>
<accession>A0A1H9DG80</accession>
<feature type="domain" description="Carboxymuconolactone decarboxylase-like" evidence="1">
    <location>
        <begin position="53"/>
        <end position="101"/>
    </location>
</feature>
<keyword evidence="2" id="KW-0560">Oxidoreductase</keyword>
<dbReference type="NCBIfam" id="TIGR00778">
    <property type="entry name" value="ahpD_dom"/>
    <property type="match status" value="1"/>
</dbReference>
<proteinExistence type="predicted"/>
<sequence length="192" mass="21594">MSQPDHITALDLHYPSREELPDDVKKYFDVCDAKLGMIPNVLKAYSQNLAQLEVFSRFYNEMMFGDSNLTTLEREMLAVAVSSQNHCFYCIAAHGAAVRNYSGDPALGELLAINYRAAELSTRHRAMLDFAVKMTVSPDCIEESDRQALRDAGFSDRDIWDIANVAGFYNMTNRVAGAVDMQPNPEYHSQAR</sequence>
<dbReference type="Pfam" id="PF02627">
    <property type="entry name" value="CMD"/>
    <property type="match status" value="1"/>
</dbReference>
<dbReference type="Gene3D" id="1.20.5.810">
    <property type="entry name" value="AhpD-like"/>
    <property type="match status" value="1"/>
</dbReference>